<reference evidence="4 5" key="1">
    <citation type="submission" date="2020-05" db="EMBL/GenBank/DDBJ databases">
        <title>Identification and distribution of gene clusters putatively required for synthesis of sphingolipid metabolism inhibitors in phylogenetically diverse species of the filamentous fungus Fusarium.</title>
        <authorList>
            <person name="Kim H.-S."/>
            <person name="Busman M."/>
            <person name="Brown D.W."/>
            <person name="Divon H."/>
            <person name="Uhlig S."/>
            <person name="Proctor R.H."/>
        </authorList>
    </citation>
    <scope>NUCLEOTIDE SEQUENCE [LARGE SCALE GENOMIC DNA]</scope>
    <source>
        <strain evidence="4 5">NRRL 36939</strain>
    </source>
</reference>
<dbReference type="InterPro" id="IPR053157">
    <property type="entry name" value="Sterol_Uptake_Regulator"/>
</dbReference>
<protein>
    <submittedName>
        <fullName evidence="4">Sterol regulatory element-binding ECM22</fullName>
    </submittedName>
</protein>
<dbReference type="GO" id="GO:0008270">
    <property type="term" value="F:zinc ion binding"/>
    <property type="evidence" value="ECO:0007669"/>
    <property type="project" value="InterPro"/>
</dbReference>
<dbReference type="SMART" id="SM00066">
    <property type="entry name" value="GAL4"/>
    <property type="match status" value="1"/>
</dbReference>
<dbReference type="PANTHER" id="PTHR47784:SF4">
    <property type="entry name" value="ZN(II)2CYS6 TRANSCRIPTION FACTOR (EUROFUNG)"/>
    <property type="match status" value="1"/>
</dbReference>
<dbReference type="AlphaFoldDB" id="A0A8H5UST0"/>
<proteinExistence type="predicted"/>
<gene>
    <name evidence="4" type="ORF">FPCIR_4266</name>
</gene>
<dbReference type="Pfam" id="PF00172">
    <property type="entry name" value="Zn_clus"/>
    <property type="match status" value="1"/>
</dbReference>
<keyword evidence="1" id="KW-0539">Nucleus</keyword>
<feature type="domain" description="Zn(2)-C6 fungal-type" evidence="3">
    <location>
        <begin position="12"/>
        <end position="42"/>
    </location>
</feature>
<evidence type="ECO:0000313" key="4">
    <source>
        <dbReference type="EMBL" id="KAF5596000.1"/>
    </source>
</evidence>
<feature type="compositionally biased region" description="Polar residues" evidence="2">
    <location>
        <begin position="43"/>
        <end position="56"/>
    </location>
</feature>
<accession>A0A8H5UST0</accession>
<evidence type="ECO:0000313" key="5">
    <source>
        <dbReference type="Proteomes" id="UP000546213"/>
    </source>
</evidence>
<dbReference type="OrthoDB" id="5350673at2759"/>
<comment type="caution">
    <text evidence="4">The sequence shown here is derived from an EMBL/GenBank/DDBJ whole genome shotgun (WGS) entry which is preliminary data.</text>
</comment>
<dbReference type="CDD" id="cd00067">
    <property type="entry name" value="GAL4"/>
    <property type="match status" value="1"/>
</dbReference>
<feature type="region of interest" description="Disordered" evidence="2">
    <location>
        <begin position="43"/>
        <end position="85"/>
    </location>
</feature>
<dbReference type="SUPFAM" id="SSF57701">
    <property type="entry name" value="Zn2/Cys6 DNA-binding domain"/>
    <property type="match status" value="1"/>
</dbReference>
<dbReference type="GO" id="GO:0001228">
    <property type="term" value="F:DNA-binding transcription activator activity, RNA polymerase II-specific"/>
    <property type="evidence" value="ECO:0007669"/>
    <property type="project" value="TreeGrafter"/>
</dbReference>
<feature type="compositionally biased region" description="Polar residues" evidence="2">
    <location>
        <begin position="68"/>
        <end position="79"/>
    </location>
</feature>
<dbReference type="Gene3D" id="4.10.240.10">
    <property type="entry name" value="Zn(2)-C6 fungal-type DNA-binding domain"/>
    <property type="match status" value="1"/>
</dbReference>
<organism evidence="4 5">
    <name type="scientific">Fusarium pseudocircinatum</name>
    <dbReference type="NCBI Taxonomy" id="56676"/>
    <lineage>
        <taxon>Eukaryota</taxon>
        <taxon>Fungi</taxon>
        <taxon>Dikarya</taxon>
        <taxon>Ascomycota</taxon>
        <taxon>Pezizomycotina</taxon>
        <taxon>Sordariomycetes</taxon>
        <taxon>Hypocreomycetidae</taxon>
        <taxon>Hypocreales</taxon>
        <taxon>Nectriaceae</taxon>
        <taxon>Fusarium</taxon>
        <taxon>Fusarium fujikuroi species complex</taxon>
    </lineage>
</organism>
<evidence type="ECO:0000256" key="2">
    <source>
        <dbReference type="SAM" id="MobiDB-lite"/>
    </source>
</evidence>
<dbReference type="PROSITE" id="PS00463">
    <property type="entry name" value="ZN2_CY6_FUNGAL_1"/>
    <property type="match status" value="1"/>
</dbReference>
<dbReference type="InterPro" id="IPR036864">
    <property type="entry name" value="Zn2-C6_fun-type_DNA-bd_sf"/>
</dbReference>
<dbReference type="Proteomes" id="UP000546213">
    <property type="component" value="Unassembled WGS sequence"/>
</dbReference>
<name>A0A8H5UST0_9HYPO</name>
<keyword evidence="5" id="KW-1185">Reference proteome</keyword>
<dbReference type="PANTHER" id="PTHR47784">
    <property type="entry name" value="STEROL UPTAKE CONTROL PROTEIN 2"/>
    <property type="match status" value="1"/>
</dbReference>
<dbReference type="EMBL" id="JAAOAS010000087">
    <property type="protein sequence ID" value="KAF5596000.1"/>
    <property type="molecule type" value="Genomic_DNA"/>
</dbReference>
<evidence type="ECO:0000259" key="3">
    <source>
        <dbReference type="PROSITE" id="PS50048"/>
    </source>
</evidence>
<dbReference type="InterPro" id="IPR001138">
    <property type="entry name" value="Zn2Cys6_DnaBD"/>
</dbReference>
<evidence type="ECO:0000256" key="1">
    <source>
        <dbReference type="ARBA" id="ARBA00023242"/>
    </source>
</evidence>
<dbReference type="PROSITE" id="PS50048">
    <property type="entry name" value="ZN2_CY6_FUNGAL_2"/>
    <property type="match status" value="1"/>
</dbReference>
<sequence>MLRRSHKKSKKGCVQCKGRHVKCDEGRPACLLCTMTNRDCSFASDPQQPQDTNSPTSDPPSREGSLLSPDTNLRSTSATSLSDSHESSFHSVVNMEHMELFIHGITNKDLFSLGDRVEHSQDTLDICLKESVKAPYLLHQVLAFSARHLAAIHPEHSASYLDKAVKLQTRAVSLFNSTKREVDASNCLSILLFSVTLGHHLLADALATRTPDGLDDFLNHYVQCAEMNWGLYRLTLSAWPLLLNTELEPVLSWSSQQSSKGPIGNHCQPIVQLINDSTALSDGEKDVCREAIHYLQLGFDAIEEDDSSRYRMIFQWTMLASPELTSLLATKRPEALILLGYYAFLLHHGRSLWQVGDTGVYLLSLIVDYLAPEWHIWLDAPLCVEARVRKQHLEREPIVTVSKKTKNETQDTKVLALPLPCAKCIPKHGGSPTIFINGYDKPAWYDRDHDRREARWACTGCLRLRPYYRFQYKFLSEVIWRKPMPGSPAPNVFTSWDPSSLGIAAAPQITPSADGGRSLQERYQVIVGDFFRCDPAILLPVYQFHQVGYMAGFTVHDLRQLIRFNSGELRRRLRQNLTAMENSGVFGSDRYFRKCIECQFKSRVFDDATIAAHNGLYGTKEFPIISIENHPIQSPLDRYFPGILDNLQQGRPRARFYNGYTKLWPLWMARCPRCAEWKELRVFRIGAGGPGRELESWEPAVGRVTWDGVILTQNVFEKARCNECFMKQNGRTALADYLGRWFQFLVEQQPDDVQTELLGAASEVLLDHRNWRDVCEEVADLNLQYVAKTLQQHDDYMSWLVGCKEETERNPAFLVEEALKWSL</sequence>